<keyword evidence="2" id="KW-0812">Transmembrane</keyword>
<proteinExistence type="predicted"/>
<dbReference type="VEuPathDB" id="FungiDB:AeMF1_021044"/>
<organism evidence="3 4">
    <name type="scientific">Aphanomyces euteiches</name>
    <dbReference type="NCBI Taxonomy" id="100861"/>
    <lineage>
        <taxon>Eukaryota</taxon>
        <taxon>Sar</taxon>
        <taxon>Stramenopiles</taxon>
        <taxon>Oomycota</taxon>
        <taxon>Saprolegniomycetes</taxon>
        <taxon>Saprolegniales</taxon>
        <taxon>Verrucalvaceae</taxon>
        <taxon>Aphanomyces</taxon>
    </lineage>
</organism>
<comment type="caution">
    <text evidence="3">The sequence shown here is derived from an EMBL/GenBank/DDBJ whole genome shotgun (WGS) entry which is preliminary data.</text>
</comment>
<name>A0A6G0XV42_9STRA</name>
<dbReference type="Proteomes" id="UP000481153">
    <property type="component" value="Unassembled WGS sequence"/>
</dbReference>
<sequence length="494" mass="53108">MDFPSQAQPLRWLQWEDSRDDVGDSFPSSRGSDISAGDDDMSLSSDESLTIPPTTNAPSQQPPRSTRTRRPRATRPPRTRPSTTPVESTLGLSSTQVPSPDNTAPATGVPSTSSVPVESLSTNKPSPSPTQDKSATTTLVPPVTTSLPTTSLPVAQTPFPTESSTSVAPTTSPVVTLPSSSWPPPTPPPTSADIPTTIEPTRLPTTSALFTTATPLPRTTNAPPATDVMPTPIPRSIPPVTSSTQQSEAYIQPLYRPSAVPAITNVAHSASNGHSTSFPVSAIIAIVVGVLALLFTVVVVSYYRRRYRLMSLTYLRNMPSTAWTLDSAAADSAIPPRDPSRSPSMSIWTNPNRMASEFATGFKDHWKPTPLADYHARRSRLPELQNEVDDEALQNNAWYQAAKDQPHPKSFESLGRLDPATRQQMNQLGHNLVYDPQALSYTSADGANDECASVISFKSSGQATPRQAPRGANMNVGTTSNKLSMTSWDDFHEA</sequence>
<dbReference type="AlphaFoldDB" id="A0A6G0XV42"/>
<dbReference type="EMBL" id="VJMJ01000009">
    <property type="protein sequence ID" value="KAF0744424.1"/>
    <property type="molecule type" value="Genomic_DNA"/>
</dbReference>
<feature type="transmembrane region" description="Helical" evidence="2">
    <location>
        <begin position="278"/>
        <end position="303"/>
    </location>
</feature>
<feature type="compositionally biased region" description="Polar residues" evidence="1">
    <location>
        <begin position="475"/>
        <end position="487"/>
    </location>
</feature>
<protein>
    <submittedName>
        <fullName evidence="3">Uncharacterized protein</fullName>
    </submittedName>
</protein>
<feature type="compositionally biased region" description="Basic residues" evidence="1">
    <location>
        <begin position="66"/>
        <end position="78"/>
    </location>
</feature>
<gene>
    <name evidence="3" type="ORF">Ae201684_000904</name>
</gene>
<feature type="region of interest" description="Disordered" evidence="1">
    <location>
        <begin position="459"/>
        <end position="494"/>
    </location>
</feature>
<feature type="compositionally biased region" description="Low complexity" evidence="1">
    <location>
        <begin position="134"/>
        <end position="180"/>
    </location>
</feature>
<keyword evidence="2" id="KW-0472">Membrane</keyword>
<evidence type="ECO:0000313" key="4">
    <source>
        <dbReference type="Proteomes" id="UP000481153"/>
    </source>
</evidence>
<keyword evidence="4" id="KW-1185">Reference proteome</keyword>
<keyword evidence="2" id="KW-1133">Transmembrane helix</keyword>
<feature type="compositionally biased region" description="Pro residues" evidence="1">
    <location>
        <begin position="181"/>
        <end position="190"/>
    </location>
</feature>
<reference evidence="3 4" key="1">
    <citation type="submission" date="2019-07" db="EMBL/GenBank/DDBJ databases">
        <title>Genomics analysis of Aphanomyces spp. identifies a new class of oomycete effector associated with host adaptation.</title>
        <authorList>
            <person name="Gaulin E."/>
        </authorList>
    </citation>
    <scope>NUCLEOTIDE SEQUENCE [LARGE SCALE GENOMIC DNA]</scope>
    <source>
        <strain evidence="3 4">ATCC 201684</strain>
    </source>
</reference>
<accession>A0A6G0XV42</accession>
<feature type="compositionally biased region" description="Polar residues" evidence="1">
    <location>
        <begin position="86"/>
        <end position="133"/>
    </location>
</feature>
<dbReference type="CDD" id="cd12087">
    <property type="entry name" value="TM_EGFR-like"/>
    <property type="match status" value="1"/>
</dbReference>
<feature type="region of interest" description="Disordered" evidence="1">
    <location>
        <begin position="1"/>
        <end position="192"/>
    </location>
</feature>
<evidence type="ECO:0000313" key="3">
    <source>
        <dbReference type="EMBL" id="KAF0744424.1"/>
    </source>
</evidence>
<evidence type="ECO:0000256" key="2">
    <source>
        <dbReference type="SAM" id="Phobius"/>
    </source>
</evidence>
<evidence type="ECO:0000256" key="1">
    <source>
        <dbReference type="SAM" id="MobiDB-lite"/>
    </source>
</evidence>